<dbReference type="OrthoDB" id="9785718at2"/>
<dbReference type="InterPro" id="IPR011006">
    <property type="entry name" value="CheY-like_superfamily"/>
</dbReference>
<evidence type="ECO:0000256" key="1">
    <source>
        <dbReference type="PROSITE-ProRule" id="PRU00169"/>
    </source>
</evidence>
<dbReference type="InterPro" id="IPR052893">
    <property type="entry name" value="TCS_response_regulator"/>
</dbReference>
<keyword evidence="4" id="KW-1185">Reference proteome</keyword>
<evidence type="ECO:0000313" key="4">
    <source>
        <dbReference type="Proteomes" id="UP000197208"/>
    </source>
</evidence>
<sequence length="141" mass="15768">MPQAITVLLIDDNPADLTLAKEAFDDHSDHVTLITCNEGSKAISLLKDSRHALPDVIVLDVNMPVMSGFDVLRIIRDDEELRHLPVVMLSTSGSEADIGQAYDLIASSYMLKNASFTEFVEQIDQFVKFWTGCQFKRPQRA</sequence>
<evidence type="ECO:0000259" key="2">
    <source>
        <dbReference type="PROSITE" id="PS50110"/>
    </source>
</evidence>
<dbReference type="Gene3D" id="3.40.50.2300">
    <property type="match status" value="1"/>
</dbReference>
<dbReference type="Proteomes" id="UP000197208">
    <property type="component" value="Unassembled WGS sequence"/>
</dbReference>
<dbReference type="SUPFAM" id="SSF52172">
    <property type="entry name" value="CheY-like"/>
    <property type="match status" value="1"/>
</dbReference>
<comment type="caution">
    <text evidence="3">The sequence shown here is derived from an EMBL/GenBank/DDBJ whole genome shotgun (WGS) entry which is preliminary data.</text>
</comment>
<dbReference type="PROSITE" id="PS50110">
    <property type="entry name" value="RESPONSE_REGULATORY"/>
    <property type="match status" value="1"/>
</dbReference>
<dbReference type="AlphaFoldDB" id="A0A246BMK1"/>
<dbReference type="RefSeq" id="WP_088248061.1">
    <property type="nucleotide sequence ID" value="NZ_BNAM01000025.1"/>
</dbReference>
<dbReference type="GO" id="GO:0000160">
    <property type="term" value="P:phosphorelay signal transduction system"/>
    <property type="evidence" value="ECO:0007669"/>
    <property type="project" value="InterPro"/>
</dbReference>
<organism evidence="3 4">
    <name type="scientific">Deinococcus indicus</name>
    <dbReference type="NCBI Taxonomy" id="223556"/>
    <lineage>
        <taxon>Bacteria</taxon>
        <taxon>Thermotogati</taxon>
        <taxon>Deinococcota</taxon>
        <taxon>Deinococci</taxon>
        <taxon>Deinococcales</taxon>
        <taxon>Deinococcaceae</taxon>
        <taxon>Deinococcus</taxon>
    </lineage>
</organism>
<accession>A0A246BMK1</accession>
<dbReference type="InterPro" id="IPR001789">
    <property type="entry name" value="Sig_transdc_resp-reg_receiver"/>
</dbReference>
<proteinExistence type="predicted"/>
<dbReference type="Pfam" id="PF00072">
    <property type="entry name" value="Response_reg"/>
    <property type="match status" value="1"/>
</dbReference>
<dbReference type="PANTHER" id="PTHR44520">
    <property type="entry name" value="RESPONSE REGULATOR RCP1-RELATED"/>
    <property type="match status" value="1"/>
</dbReference>
<feature type="domain" description="Response regulatory" evidence="2">
    <location>
        <begin position="6"/>
        <end position="127"/>
    </location>
</feature>
<evidence type="ECO:0000313" key="3">
    <source>
        <dbReference type="EMBL" id="OWL96864.1"/>
    </source>
</evidence>
<feature type="modified residue" description="4-aspartylphosphate" evidence="1">
    <location>
        <position position="60"/>
    </location>
</feature>
<dbReference type="CDD" id="cd17557">
    <property type="entry name" value="REC_Rcp-like"/>
    <property type="match status" value="1"/>
</dbReference>
<dbReference type="SMART" id="SM00448">
    <property type="entry name" value="REC"/>
    <property type="match status" value="1"/>
</dbReference>
<dbReference type="EMBL" id="NHMK01000010">
    <property type="protein sequence ID" value="OWL96864.1"/>
    <property type="molecule type" value="Genomic_DNA"/>
</dbReference>
<keyword evidence="1" id="KW-0597">Phosphoprotein</keyword>
<name>A0A246BMK1_9DEIO</name>
<dbReference type="PANTHER" id="PTHR44520:SF2">
    <property type="entry name" value="RESPONSE REGULATOR RCP1"/>
    <property type="match status" value="1"/>
</dbReference>
<gene>
    <name evidence="3" type="ORF">CBQ26_07685</name>
</gene>
<protein>
    <submittedName>
        <fullName evidence="3">Response regulator</fullName>
    </submittedName>
</protein>
<reference evidence="3 4" key="1">
    <citation type="submission" date="2017-05" db="EMBL/GenBank/DDBJ databases">
        <title>De novo genome assembly of Deniococcus indicus strain DR1.</title>
        <authorList>
            <person name="Chauhan D."/>
            <person name="Yennamalli R.M."/>
            <person name="Priyadarshini R."/>
        </authorList>
    </citation>
    <scope>NUCLEOTIDE SEQUENCE [LARGE SCALE GENOMIC DNA]</scope>
    <source>
        <strain evidence="3 4">DR1</strain>
    </source>
</reference>